<evidence type="ECO:0000313" key="1">
    <source>
        <dbReference type="EMBL" id="CAF0705221.1"/>
    </source>
</evidence>
<dbReference type="Proteomes" id="UP000663859">
    <property type="component" value="Unassembled WGS sequence"/>
</dbReference>
<comment type="caution">
    <text evidence="1">The sequence shown here is derived from an EMBL/GenBank/DDBJ whole genome shotgun (WGS) entry which is preliminary data.</text>
</comment>
<gene>
    <name evidence="1" type="ORF">MPNT_90009</name>
</gene>
<accession>A0A8J2FUZ4</accession>
<sequence length="75" mass="8504">MGRGNHLYALQESLRLESRIGYKDLVWKDLPGRVGRSAWARSQGQVRLATNLAGGRTKGALIVRWTFRGRACWYA</sequence>
<reference evidence="1" key="1">
    <citation type="submission" date="2021-02" db="EMBL/GenBank/DDBJ databases">
        <authorList>
            <person name="Cremers G."/>
            <person name="Picone N."/>
        </authorList>
    </citation>
    <scope>NUCLEOTIDE SEQUENCE</scope>
    <source>
        <strain evidence="1">PQ17</strain>
    </source>
</reference>
<evidence type="ECO:0000313" key="2">
    <source>
        <dbReference type="Proteomes" id="UP000663859"/>
    </source>
</evidence>
<protein>
    <submittedName>
        <fullName evidence="1">Uncharacterized protein</fullName>
    </submittedName>
</protein>
<proteinExistence type="predicted"/>
<dbReference type="EMBL" id="CAJNOB010000071">
    <property type="protein sequence ID" value="CAF0705221.1"/>
    <property type="molecule type" value="Genomic_DNA"/>
</dbReference>
<keyword evidence="2" id="KW-1185">Reference proteome</keyword>
<dbReference type="AlphaFoldDB" id="A0A8J2FUZ4"/>
<name>A0A8J2FUZ4_9BACT</name>
<organism evidence="1 2">
    <name type="scientific">Candidatus Methylacidithermus pantelleriae</name>
    <dbReference type="NCBI Taxonomy" id="2744239"/>
    <lineage>
        <taxon>Bacteria</taxon>
        <taxon>Pseudomonadati</taxon>
        <taxon>Verrucomicrobiota</taxon>
        <taxon>Methylacidiphilae</taxon>
        <taxon>Methylacidiphilales</taxon>
        <taxon>Methylacidiphilaceae</taxon>
        <taxon>Candidatus Methylacidithermus</taxon>
    </lineage>
</organism>